<evidence type="ECO:0000313" key="2">
    <source>
        <dbReference type="EMBL" id="WPL16117.1"/>
    </source>
</evidence>
<comment type="similarity">
    <text evidence="1">Belongs to the phD/YefM antitoxin family.</text>
</comment>
<organism evidence="2 3">
    <name type="scientific">Thiorhodovibrio winogradskyi</name>
    <dbReference type="NCBI Taxonomy" id="77007"/>
    <lineage>
        <taxon>Bacteria</taxon>
        <taxon>Pseudomonadati</taxon>
        <taxon>Pseudomonadota</taxon>
        <taxon>Gammaproteobacteria</taxon>
        <taxon>Chromatiales</taxon>
        <taxon>Chromatiaceae</taxon>
        <taxon>Thiorhodovibrio</taxon>
    </lineage>
</organism>
<dbReference type="RefSeq" id="WP_328986668.1">
    <property type="nucleotide sequence ID" value="NZ_CP121472.1"/>
</dbReference>
<dbReference type="NCBIfam" id="TIGR01552">
    <property type="entry name" value="phd_fam"/>
    <property type="match status" value="1"/>
</dbReference>
<dbReference type="EMBL" id="CP121472">
    <property type="protein sequence ID" value="WPL16117.1"/>
    <property type="molecule type" value="Genomic_DNA"/>
</dbReference>
<protein>
    <submittedName>
        <fullName evidence="2">Antitoxin of toxin-antitoxin stability system</fullName>
    </submittedName>
</protein>
<proteinExistence type="inferred from homology"/>
<name>A0ABZ0S6H1_9GAMM</name>
<gene>
    <name evidence="2" type="ORF">Thiowin_01064</name>
</gene>
<reference evidence="2 3" key="1">
    <citation type="journal article" date="2023" name="Microorganisms">
        <title>Thiorhodovibrio frisius and Trv. litoralis spp. nov., Two Novel Members from a Clade of Fastidious Purple Sulfur Bacteria That Exhibit Unique Red-Shifted Light-Harvesting Capabilities.</title>
        <authorList>
            <person name="Methner A."/>
            <person name="Kuzyk S.B."/>
            <person name="Petersen J."/>
            <person name="Bauer S."/>
            <person name="Brinkmann H."/>
            <person name="Sichau K."/>
            <person name="Wanner G."/>
            <person name="Wolf J."/>
            <person name="Neumann-Schaal M."/>
            <person name="Henke P."/>
            <person name="Tank M."/>
            <person name="Sproer C."/>
            <person name="Bunk B."/>
            <person name="Overmann J."/>
        </authorList>
    </citation>
    <scope>NUCLEOTIDE SEQUENCE [LARGE SCALE GENOMIC DNA]</scope>
    <source>
        <strain evidence="2 3">DSM 6702</strain>
    </source>
</reference>
<dbReference type="InterPro" id="IPR036165">
    <property type="entry name" value="YefM-like_sf"/>
</dbReference>
<evidence type="ECO:0000313" key="3">
    <source>
        <dbReference type="Proteomes" id="UP001432180"/>
    </source>
</evidence>
<sequence>MQATTKDLRLRAGELIAATERGEKVIITFRGKPRAMLTALEAPTARRAERNPAFGLWADASHATSLSVDEEVRVLRTPRSFG</sequence>
<keyword evidence="3" id="KW-1185">Reference proteome</keyword>
<accession>A0ABZ0S6H1</accession>
<dbReference type="Proteomes" id="UP001432180">
    <property type="component" value="Chromosome"/>
</dbReference>
<evidence type="ECO:0000256" key="1">
    <source>
        <dbReference type="ARBA" id="ARBA00009981"/>
    </source>
</evidence>
<dbReference type="SUPFAM" id="SSF143120">
    <property type="entry name" value="YefM-like"/>
    <property type="match status" value="1"/>
</dbReference>